<keyword evidence="2" id="KW-0808">Transferase</keyword>
<reference evidence="3 4" key="1">
    <citation type="journal article" date="2024" name="Plant Biotechnol. J.">
        <title>Dendrobium thyrsiflorum genome and its molecular insights into genes involved in important horticultural traits.</title>
        <authorList>
            <person name="Chen B."/>
            <person name="Wang J.Y."/>
            <person name="Zheng P.J."/>
            <person name="Li K.L."/>
            <person name="Liang Y.M."/>
            <person name="Chen X.F."/>
            <person name="Zhang C."/>
            <person name="Zhao X."/>
            <person name="He X."/>
            <person name="Zhang G.Q."/>
            <person name="Liu Z.J."/>
            <person name="Xu Q."/>
        </authorList>
    </citation>
    <scope>NUCLEOTIDE SEQUENCE [LARGE SCALE GENOMIC DNA]</scope>
    <source>
        <strain evidence="3">GZMU011</strain>
    </source>
</reference>
<organism evidence="3 4">
    <name type="scientific">Dendrobium thyrsiflorum</name>
    <name type="common">Pinecone-like raceme dendrobium</name>
    <name type="synonym">Orchid</name>
    <dbReference type="NCBI Taxonomy" id="117978"/>
    <lineage>
        <taxon>Eukaryota</taxon>
        <taxon>Viridiplantae</taxon>
        <taxon>Streptophyta</taxon>
        <taxon>Embryophyta</taxon>
        <taxon>Tracheophyta</taxon>
        <taxon>Spermatophyta</taxon>
        <taxon>Magnoliopsida</taxon>
        <taxon>Liliopsida</taxon>
        <taxon>Asparagales</taxon>
        <taxon>Orchidaceae</taxon>
        <taxon>Epidendroideae</taxon>
        <taxon>Malaxideae</taxon>
        <taxon>Dendrobiinae</taxon>
        <taxon>Dendrobium</taxon>
    </lineage>
</organism>
<evidence type="ECO:0000313" key="3">
    <source>
        <dbReference type="EMBL" id="KAL0915856.1"/>
    </source>
</evidence>
<accession>A0ABD0UT00</accession>
<dbReference type="Proteomes" id="UP001552299">
    <property type="component" value="Unassembled WGS sequence"/>
</dbReference>
<keyword evidence="4" id="KW-1185">Reference proteome</keyword>
<proteinExistence type="inferred from homology"/>
<dbReference type="SUPFAM" id="SSF53756">
    <property type="entry name" value="UDP-Glycosyltransferase/glycogen phosphorylase"/>
    <property type="match status" value="6"/>
</dbReference>
<sequence>MEVAKENVRQEAHLLIFPAPVQGHINAMLPLADALSFAGSLRVSFLNTDHNHRLLSFFSLSQYSGFSLWPNLRFLSIPDGLSDDKPRSAYQLTELLHSLRTHSVDSFRALLLAGGDKDPDGWPPVTCIIVDGLMSYFMDKAQALRIPALVFRTISASFLWVFLHIPQMIEAGELPFPADADLEEHIKSVPAMEGFLRRRDLPSMCRKATKADDKELQLFTNFIASGTRSEGLIINTSDSLEAPFLSQIDSLFPTTYDVGPLHALVESITSSSVSDSLLAEDRSALNWLDAQPYRSVVYVSFGSLARLTHEEFLEFWHGLVNSGHRFLWVVRPDLVAEGTALVEMAGLEERVRLVAWAPQQEVLQHRAVGCFITHSGWNSTLESAAAGVPMVCWPWAWDQLVNSRLVGEVWKVGLDMKDVCKREMVESMVRAAMEGEKAEELRRRATEMTVEIGRSALGIHALVFRTISASSLWVYLQIPQMIEAGELPFPTDADLDEHIKSVPTMEGFLRRRDHPNMCRKATKADDKELQLFTNFAASGMRSKGLIVNTSDSLEATILSKIESLFPTTYAVGPLHALVESITSSSVSASLLVEDRPALNWLDAQPYCSVVYVSFGSLARLTQEEFLEFWHRLVNSGHRFMWVVRPDLVAEGTALVEMAGLEERVRLVAWAPQQDVLRHRAVGCFITHSGWNSTLESVAAGVPMVCWPWAWDQLVNSRLVGEVWKIPQMIEAGELPFPADADLDEHIKSVPAMEGFLRRRDLPNMCRKATKADDKELQLFTNFAASGMRSKGLIVNTSDSLEAPILSQIDSLFPTTYAVGPLHALVESITSSSPCRSVVYVSFGSLARLTQEEFLEFWHGLVNSGHRFLWVVRPDLVAEGTALVEMAGLEERVRLVAWALQQEVLRHRAVGCFITHSGWNSTLESAAAGVPMVCWPWAWDQLVNSRLVGEVWKVGLDMKDVCKREMVESMVRAAMEGEKAEELRRRATEMAVEIGRSVGEGGDARLNFERLLRDILSLSLRAAFIKILIFALGIPALVFRAISASFLWVFLHIPQMIEAGELPFPAITIILRCMIEKKKITADADLDEHIKSVPAMEGFLRRRDLPSMCRKATKADDEELQLFKNFIASSTRSEGLIVNTSDFLEAPILSQIDSLFPTTYAVGPLHALVESITSSSVSASLLAEDRSALNWLDAQPYRSVVYVSFGSLARLTQEEFLEFWHGLVNSGHRFLWVVRPDMVAEGPALVEMAGLEERVRLVAWAQQHEVLRHRAVGCFITHSGWNSTLESAAAGVPMVCWPWAWDQLVNIRLVGEVWKVGLDMKDVCKREMVESTVREAMEGEKAEELRRRATEITLKGNKVSQSHLKKMMEVAKENVRQEAHLLIFPAPVQGHISAMLPLADALSFAGSLRVSFLNTDHNHRLLSFFSPSQYSRFSLRPNLCFLSIPDGLSDDKPRSAYQLSEVFHSFRTHSMDSFRTLLLSGENKDSDDWPPVTCIIVDGLMSDFMDVAQALGIPALVFRTISASSLWVYLQIPQMIEAGELPFPENVRQEAHLLIFPAPLQGHINAMLPLADALSFAGGLCISFLNTDHNHRLLSFFSPSQYSGFSLRPNLRFLSIPDGLSDDKPHSAYQLTELLHSLRTYSVDSFRALLLSGGNKDSDGWPPVTCIIVDGLMSYFMDEAQALGIPALVFRAISASFLWVFLHIPQMIEAGELPFPADADLDEHIKSVPAMEGFLRRRYLPSMCRKATKADDKELQLFTNFIASSTRSEGLIVNTSDSLEAPILSQIDSLFPTTYAVGPLHALVESITSSSVSASLLAEDRSALNWLDAQPYRSVVYVSFGSLARLTQEEFLEFWHGLVNSGHRFLWVVRPDLVAEGTALVEMAGLEDRVRLVAWAPQQEVLRHRAVGCFITHSGWNSTLESAAAGVPMVCWPWAWDQLVNSRLVGEVWKVGLDMKDVCEREMVESMVREAMEGEKAEELRRRATEMAVEIGRSVGEGGDARLNFERLLRDILSLSLCAPIA</sequence>
<dbReference type="EMBL" id="JANQDX010000011">
    <property type="protein sequence ID" value="KAL0915856.1"/>
    <property type="molecule type" value="Genomic_DNA"/>
</dbReference>
<evidence type="ECO:0000313" key="4">
    <source>
        <dbReference type="Proteomes" id="UP001552299"/>
    </source>
</evidence>
<dbReference type="GO" id="GO:0016757">
    <property type="term" value="F:glycosyltransferase activity"/>
    <property type="evidence" value="ECO:0007669"/>
    <property type="project" value="UniProtKB-ARBA"/>
</dbReference>
<dbReference type="PROSITE" id="PS00375">
    <property type="entry name" value="UDPGT"/>
    <property type="match status" value="5"/>
</dbReference>
<evidence type="ECO:0000256" key="2">
    <source>
        <dbReference type="ARBA" id="ARBA00022679"/>
    </source>
</evidence>
<dbReference type="PANTHER" id="PTHR11926:SF1392">
    <property type="entry name" value="GLYCOSYLTRANSFERASE"/>
    <property type="match status" value="1"/>
</dbReference>
<dbReference type="Gene3D" id="3.40.50.2000">
    <property type="entry name" value="Glycogen Phosphorylase B"/>
    <property type="match status" value="10"/>
</dbReference>
<dbReference type="CDD" id="cd03784">
    <property type="entry name" value="GT1_Gtf-like"/>
    <property type="match status" value="5"/>
</dbReference>
<comment type="similarity">
    <text evidence="1">Belongs to the UDP-glycosyltransferase family.</text>
</comment>
<comment type="caution">
    <text evidence="3">The sequence shown here is derived from an EMBL/GenBank/DDBJ whole genome shotgun (WGS) entry which is preliminary data.</text>
</comment>
<protein>
    <submittedName>
        <fullName evidence="3">Uncharacterized protein</fullName>
    </submittedName>
</protein>
<dbReference type="InterPro" id="IPR035595">
    <property type="entry name" value="UDP_glycos_trans_CS"/>
</dbReference>
<dbReference type="PANTHER" id="PTHR11926">
    <property type="entry name" value="GLUCOSYL/GLUCURONOSYL TRANSFERASES"/>
    <property type="match status" value="1"/>
</dbReference>
<dbReference type="FunFam" id="3.40.50.2000:FF:000060">
    <property type="entry name" value="Glycosyltransferase"/>
    <property type="match status" value="3"/>
</dbReference>
<name>A0ABD0UT00_DENTH</name>
<gene>
    <name evidence="3" type="ORF">M5K25_013316</name>
</gene>
<evidence type="ECO:0000256" key="1">
    <source>
        <dbReference type="ARBA" id="ARBA00009995"/>
    </source>
</evidence>
<dbReference type="Pfam" id="PF00201">
    <property type="entry name" value="UDPGT"/>
    <property type="match status" value="5"/>
</dbReference>
<dbReference type="InterPro" id="IPR002213">
    <property type="entry name" value="UDP_glucos_trans"/>
</dbReference>